<dbReference type="PANTHER" id="PTHR42847:SF4">
    <property type="entry name" value="ALKANESULFONATE MONOOXYGENASE-RELATED"/>
    <property type="match status" value="1"/>
</dbReference>
<evidence type="ECO:0000256" key="3">
    <source>
        <dbReference type="ARBA" id="ARBA00023002"/>
    </source>
</evidence>
<dbReference type="PANTHER" id="PTHR42847">
    <property type="entry name" value="ALKANESULFONATE MONOOXYGENASE"/>
    <property type="match status" value="1"/>
</dbReference>
<evidence type="ECO:0000313" key="6">
    <source>
        <dbReference type="EMBL" id="ULN54614.1"/>
    </source>
</evidence>
<accession>A0ABY3U6W0</accession>
<dbReference type="CDD" id="cd01097">
    <property type="entry name" value="Tetrahydromethanopterin_reductase"/>
    <property type="match status" value="1"/>
</dbReference>
<name>A0ABY3U6W0_9MYCO</name>
<dbReference type="SUPFAM" id="SSF51679">
    <property type="entry name" value="Bacterial luciferase-like"/>
    <property type="match status" value="1"/>
</dbReference>
<keyword evidence="2" id="KW-0288">FMN</keyword>
<evidence type="ECO:0000256" key="4">
    <source>
        <dbReference type="ARBA" id="ARBA00023033"/>
    </source>
</evidence>
<dbReference type="Pfam" id="PF00296">
    <property type="entry name" value="Bac_luciferase"/>
    <property type="match status" value="1"/>
</dbReference>
<organism evidence="6 7">
    <name type="scientific">Mycolicibacillus parakoreensis</name>
    <dbReference type="NCBI Taxonomy" id="1069221"/>
    <lineage>
        <taxon>Bacteria</taxon>
        <taxon>Bacillati</taxon>
        <taxon>Actinomycetota</taxon>
        <taxon>Actinomycetes</taxon>
        <taxon>Mycobacteriales</taxon>
        <taxon>Mycobacteriaceae</taxon>
        <taxon>Mycolicibacillus</taxon>
    </lineage>
</organism>
<keyword evidence="4" id="KW-0503">Monooxygenase</keyword>
<evidence type="ECO:0000259" key="5">
    <source>
        <dbReference type="Pfam" id="PF00296"/>
    </source>
</evidence>
<dbReference type="Proteomes" id="UP001055200">
    <property type="component" value="Chromosome"/>
</dbReference>
<dbReference type="InterPro" id="IPR036661">
    <property type="entry name" value="Luciferase-like_sf"/>
</dbReference>
<dbReference type="Gene3D" id="3.20.20.30">
    <property type="entry name" value="Luciferase-like domain"/>
    <property type="match status" value="1"/>
</dbReference>
<dbReference type="InterPro" id="IPR050172">
    <property type="entry name" value="SsuD_RutA_monooxygenase"/>
</dbReference>
<evidence type="ECO:0000256" key="2">
    <source>
        <dbReference type="ARBA" id="ARBA00022643"/>
    </source>
</evidence>
<keyword evidence="3" id="KW-0560">Oxidoreductase</keyword>
<feature type="domain" description="Luciferase-like" evidence="5">
    <location>
        <begin position="14"/>
        <end position="177"/>
    </location>
</feature>
<dbReference type="InterPro" id="IPR011251">
    <property type="entry name" value="Luciferase-like_dom"/>
</dbReference>
<protein>
    <submittedName>
        <fullName evidence="6">LLM class flavin-dependent oxidoreductase</fullName>
    </submittedName>
</protein>
<evidence type="ECO:0000256" key="1">
    <source>
        <dbReference type="ARBA" id="ARBA00022630"/>
    </source>
</evidence>
<sequence length="290" mass="30939">MVEWFLFLPQSRLSIDEIVVRARTAEASNFTGVAFIDHLETPMAPDAPIWEAMTTATWVAAHTDRLRIGHLVLCDAFRHAAVLAKQAVTLSEASGGRFELGLGSGSMPDELARFGLGTATAGQRVTELEQTVAAVRRYWSADADGQHPRPSHPIPLVLGGRGRRMLDLVRRHADWWNLPAPDVGALPDLAPAVGPAHVSVQQMVGFIGAGADADTVVTAARRRFGRLGAGLVCGRADELIDYFAVLRRQGAQRFYVWFSDFAAPESIAEFGADVIAAGGGGSTGATTPGT</sequence>
<dbReference type="RefSeq" id="WP_240172803.1">
    <property type="nucleotide sequence ID" value="NZ_CP092365.1"/>
</dbReference>
<gene>
    <name evidence="6" type="ORF">MIU77_10495</name>
</gene>
<proteinExistence type="predicted"/>
<keyword evidence="7" id="KW-1185">Reference proteome</keyword>
<keyword evidence="1" id="KW-0285">Flavoprotein</keyword>
<dbReference type="EMBL" id="CP092365">
    <property type="protein sequence ID" value="ULN54614.1"/>
    <property type="molecule type" value="Genomic_DNA"/>
</dbReference>
<reference evidence="6" key="1">
    <citation type="submission" date="2022-08" db="EMBL/GenBank/DDBJ databases">
        <title>Complete genome sequence of 14 non-tuberculosis mycobacteria type-strains.</title>
        <authorList>
            <person name="Igarashi Y."/>
            <person name="Osugi A."/>
            <person name="Mitarai S."/>
        </authorList>
    </citation>
    <scope>NUCLEOTIDE SEQUENCE</scope>
    <source>
        <strain evidence="6">DSM 45575</strain>
    </source>
</reference>
<evidence type="ECO:0000313" key="7">
    <source>
        <dbReference type="Proteomes" id="UP001055200"/>
    </source>
</evidence>